<dbReference type="AlphaFoldDB" id="A0A250L432"/>
<accession>A0A250L432</accession>
<gene>
    <name evidence="1" type="ORF">BCCH1_17630</name>
</gene>
<dbReference type="EMBL" id="AP018357">
    <property type="protein sequence ID" value="BBA39342.1"/>
    <property type="molecule type" value="Genomic_DNA"/>
</dbReference>
<organism evidence="1">
    <name type="scientific">Burkholderia contaminans</name>
    <dbReference type="NCBI Taxonomy" id="488447"/>
    <lineage>
        <taxon>Bacteria</taxon>
        <taxon>Pseudomonadati</taxon>
        <taxon>Pseudomonadota</taxon>
        <taxon>Betaproteobacteria</taxon>
        <taxon>Burkholderiales</taxon>
        <taxon>Burkholderiaceae</taxon>
        <taxon>Burkholderia</taxon>
        <taxon>Burkholderia cepacia complex</taxon>
    </lineage>
</organism>
<name>A0A250L432_9BURK</name>
<reference evidence="1" key="2">
    <citation type="journal article" date="2017" name="Genome Announc.">
        <title>High-Quality Draft Genome Sequence of Burkholderia contaminans CH-1, a Gram-Negative Bacterium That Metabolizes 2-Azahypoxanthine, a Plant Growth-Regulating Compound.</title>
        <authorList>
            <person name="Choi J.-H."/>
            <person name="Sugiura H."/>
            <person name="Moriuchi R."/>
            <person name="Kawagishi H."/>
            <person name="Dohra H."/>
        </authorList>
    </citation>
    <scope>NUCLEOTIDE SEQUENCE</scope>
    <source>
        <strain evidence="1">CH-1</strain>
    </source>
</reference>
<protein>
    <submittedName>
        <fullName evidence="1">Uncharacterized protein</fullName>
    </submittedName>
</protein>
<proteinExistence type="predicted"/>
<reference evidence="1" key="1">
    <citation type="journal article" date="2016" name="Biosci. Biotechnol. Biochem.">
        <title>Bioconversion of AHX to AOH by resting cells of Burkholderia contaminans CH-1.</title>
        <authorList>
            <person name="Choi J.H."/>
            <person name="Kikuchi A."/>
            <person name="Pumkaeo P."/>
            <person name="Hirai H."/>
            <person name="Tokuyama S."/>
            <person name="Kawagishi H."/>
        </authorList>
    </citation>
    <scope>NUCLEOTIDE SEQUENCE</scope>
    <source>
        <strain evidence="1">CH-1</strain>
    </source>
</reference>
<sequence>MCNLHCTKNGATGHGTAAMKAGRYAHGATGPGGKYRLRPHRQFDAMNCPVSRVRHLNAMQP</sequence>
<evidence type="ECO:0000313" key="1">
    <source>
        <dbReference type="EMBL" id="BBA39342.1"/>
    </source>
</evidence>